<dbReference type="InterPro" id="IPR025875">
    <property type="entry name" value="Leu-rich_rpt_4"/>
</dbReference>
<accession>A0A1Y2CQU8</accession>
<organism evidence="3 4">
    <name type="scientific">Rhizoclosmatium globosum</name>
    <dbReference type="NCBI Taxonomy" id="329046"/>
    <lineage>
        <taxon>Eukaryota</taxon>
        <taxon>Fungi</taxon>
        <taxon>Fungi incertae sedis</taxon>
        <taxon>Chytridiomycota</taxon>
        <taxon>Chytridiomycota incertae sedis</taxon>
        <taxon>Chytridiomycetes</taxon>
        <taxon>Chytridiales</taxon>
        <taxon>Chytriomycetaceae</taxon>
        <taxon>Rhizoclosmatium</taxon>
    </lineage>
</organism>
<dbReference type="EMBL" id="MCGO01000009">
    <property type="protein sequence ID" value="ORY49410.1"/>
    <property type="molecule type" value="Genomic_DNA"/>
</dbReference>
<dbReference type="Proteomes" id="UP000193642">
    <property type="component" value="Unassembled WGS sequence"/>
</dbReference>
<keyword evidence="1" id="KW-0433">Leucine-rich repeat</keyword>
<dbReference type="InterPro" id="IPR032675">
    <property type="entry name" value="LRR_dom_sf"/>
</dbReference>
<comment type="caution">
    <text evidence="3">The sequence shown here is derived from an EMBL/GenBank/DDBJ whole genome shotgun (WGS) entry which is preliminary data.</text>
</comment>
<evidence type="ECO:0000313" key="4">
    <source>
        <dbReference type="Proteomes" id="UP000193642"/>
    </source>
</evidence>
<dbReference type="SUPFAM" id="SSF52058">
    <property type="entry name" value="L domain-like"/>
    <property type="match status" value="1"/>
</dbReference>
<keyword evidence="2" id="KW-0677">Repeat</keyword>
<evidence type="ECO:0000256" key="1">
    <source>
        <dbReference type="ARBA" id="ARBA00022614"/>
    </source>
</evidence>
<dbReference type="AlphaFoldDB" id="A0A1Y2CQU8"/>
<evidence type="ECO:0000256" key="2">
    <source>
        <dbReference type="ARBA" id="ARBA00022737"/>
    </source>
</evidence>
<dbReference type="Gene3D" id="3.80.10.10">
    <property type="entry name" value="Ribonuclease Inhibitor"/>
    <property type="match status" value="2"/>
</dbReference>
<proteinExistence type="predicted"/>
<dbReference type="OrthoDB" id="2136939at2759"/>
<dbReference type="PANTHER" id="PTHR46652">
    <property type="entry name" value="LEUCINE-RICH REPEAT AND IQ DOMAIN-CONTAINING PROTEIN 1-RELATED"/>
    <property type="match status" value="1"/>
</dbReference>
<dbReference type="Pfam" id="PF12799">
    <property type="entry name" value="LRR_4"/>
    <property type="match status" value="1"/>
</dbReference>
<dbReference type="STRING" id="329046.A0A1Y2CQU8"/>
<keyword evidence="4" id="KW-1185">Reference proteome</keyword>
<name>A0A1Y2CQU8_9FUNG</name>
<reference evidence="3 4" key="1">
    <citation type="submission" date="2016-07" db="EMBL/GenBank/DDBJ databases">
        <title>Pervasive Adenine N6-methylation of Active Genes in Fungi.</title>
        <authorList>
            <consortium name="DOE Joint Genome Institute"/>
            <person name="Mondo S.J."/>
            <person name="Dannebaum R.O."/>
            <person name="Kuo R.C."/>
            <person name="Labutti K."/>
            <person name="Haridas S."/>
            <person name="Kuo A."/>
            <person name="Salamov A."/>
            <person name="Ahrendt S.R."/>
            <person name="Lipzen A."/>
            <person name="Sullivan W."/>
            <person name="Andreopoulos W.B."/>
            <person name="Clum A."/>
            <person name="Lindquist E."/>
            <person name="Daum C."/>
            <person name="Ramamoorthy G.K."/>
            <person name="Gryganskyi A."/>
            <person name="Culley D."/>
            <person name="Magnuson J.K."/>
            <person name="James T.Y."/>
            <person name="O'Malley M.A."/>
            <person name="Stajich J.E."/>
            <person name="Spatafora J.W."/>
            <person name="Visel A."/>
            <person name="Grigoriev I.V."/>
        </authorList>
    </citation>
    <scope>NUCLEOTIDE SEQUENCE [LARGE SCALE GENOMIC DNA]</scope>
    <source>
        <strain evidence="3 4">JEL800</strain>
    </source>
</reference>
<gene>
    <name evidence="3" type="ORF">BCR33DRAFT_713745</name>
</gene>
<dbReference type="PANTHER" id="PTHR46652:SF7">
    <property type="entry name" value="LEUCINE-RICH REPEAT AND IQ DOMAIN-CONTAINING PROTEIN 1"/>
    <property type="match status" value="1"/>
</dbReference>
<evidence type="ECO:0000313" key="3">
    <source>
        <dbReference type="EMBL" id="ORY49410.1"/>
    </source>
</evidence>
<sequence length="368" mass="40099">MLSDRTHRTTFALTTIHHHLRDFLTGTDLHRRSSLFSSVLAVPFKTSFEALTLATTRILPFFGGVSFRHPAPNSDLPIRLARLLAPTLRLLRLNSGFELDLALVAASFSQLECLDLAGSKVADISPLSMLPNLNSLNLAHSKVADFAALSNLVNLKDLNVSYSSIASLAGITDKLQSLNIESTQITILPVYASVKSLNINKTRVRSLATLSDCVSLHSLSFHNTFVSSISVLGTCTSLTNLDMHTTLVFDISILAHLKLLRILDVSHTNVSDVTPLRTLKKLTSLNVSHLVHLTSGMKSVADLVNLKILKLDGTPDVSNLHFVKALRHLEEIAFDTSSVGTGVLALKGLKKLRKVNGRELIQSESCVE</sequence>
<protein>
    <submittedName>
        <fullName evidence="3">L domain-like protein</fullName>
    </submittedName>
</protein>
<dbReference type="InterPro" id="IPR050836">
    <property type="entry name" value="SDS22/Internalin_LRR"/>
</dbReference>